<organism evidence="1 2">
    <name type="scientific">Caldisalinibacter kiritimatiensis</name>
    <dbReference type="NCBI Taxonomy" id="1304284"/>
    <lineage>
        <taxon>Bacteria</taxon>
        <taxon>Bacillati</taxon>
        <taxon>Bacillota</taxon>
        <taxon>Tissierellia</taxon>
        <taxon>Tissierellales</taxon>
        <taxon>Thermohalobacteraceae</taxon>
        <taxon>Caldisalinibacter</taxon>
    </lineage>
</organism>
<proteinExistence type="predicted"/>
<gene>
    <name evidence="1" type="ORF">L21TH_2674</name>
</gene>
<dbReference type="Proteomes" id="UP000013378">
    <property type="component" value="Unassembled WGS sequence"/>
</dbReference>
<sequence length="145" mass="15922">MIIEGYFRSIKRANETVEQLKNAGYSNVYSDMNDHYIPDRNTQINLPGAGVSTSLSELTMKSGEPILDSSLTPLNAADPMVSGMGPMEEIADINCKVVVKTDNENIQQAKDIIENNGGIIGNPTPKRPKKLDDININNIELDFPD</sequence>
<comment type="caution">
    <text evidence="1">The sequence shown here is derived from an EMBL/GenBank/DDBJ whole genome shotgun (WGS) entry which is preliminary data.</text>
</comment>
<dbReference type="AlphaFoldDB" id="R1CKP0"/>
<dbReference type="RefSeq" id="WP_006317462.1">
    <property type="nucleotide sequence ID" value="NZ_ARZA01000282.1"/>
</dbReference>
<accession>R1CKP0</accession>
<reference evidence="1 2" key="1">
    <citation type="journal article" date="2015" name="Geomicrobiol. J.">
        <title>Caldisalinibacter kiritimatiensis gen. nov., sp. nov., a moderately thermohalophilic thiosulfate-reducing bacterium from a hypersaline microbial mat.</title>
        <authorList>
            <person name="Ben Hania W."/>
            <person name="Joseph M."/>
            <person name="Fiebig A."/>
            <person name="Bunk B."/>
            <person name="Klenk H.-P."/>
            <person name="Fardeau M.-L."/>
            <person name="Spring S."/>
        </authorList>
    </citation>
    <scope>NUCLEOTIDE SEQUENCE [LARGE SCALE GENOMIC DNA]</scope>
    <source>
        <strain evidence="1 2">L21-TH-D2</strain>
    </source>
</reference>
<evidence type="ECO:0000313" key="2">
    <source>
        <dbReference type="Proteomes" id="UP000013378"/>
    </source>
</evidence>
<evidence type="ECO:0000313" key="1">
    <source>
        <dbReference type="EMBL" id="EOC99290.1"/>
    </source>
</evidence>
<dbReference type="OrthoDB" id="1907002at2"/>
<protein>
    <submittedName>
        <fullName evidence="1">Uncharacterized protein</fullName>
    </submittedName>
</protein>
<keyword evidence="2" id="KW-1185">Reference proteome</keyword>
<dbReference type="eggNOG" id="ENOG5032WIR">
    <property type="taxonomic scope" value="Bacteria"/>
</dbReference>
<dbReference type="EMBL" id="ARZA01000282">
    <property type="protein sequence ID" value="EOC99290.1"/>
    <property type="molecule type" value="Genomic_DNA"/>
</dbReference>
<name>R1CKP0_9FIRM</name>